<comment type="caution">
    <text evidence="2">The sequence shown here is derived from an EMBL/GenBank/DDBJ whole genome shotgun (WGS) entry which is preliminary data.</text>
</comment>
<name>A0ABX3UYM8_9MYCO</name>
<organism evidence="2 3">
    <name type="scientific">Mycolicibacterium conceptionense</name>
    <dbReference type="NCBI Taxonomy" id="451644"/>
    <lineage>
        <taxon>Bacteria</taxon>
        <taxon>Bacillati</taxon>
        <taxon>Actinomycetota</taxon>
        <taxon>Actinomycetes</taxon>
        <taxon>Mycobacteriales</taxon>
        <taxon>Mycobacteriaceae</taxon>
        <taxon>Mycolicibacterium</taxon>
    </lineage>
</organism>
<dbReference type="Proteomes" id="UP000193811">
    <property type="component" value="Unassembled WGS sequence"/>
</dbReference>
<sequence>MIERTYSVEEAAAIILGPGPGGGDPEPSKVNWLRRHIRGDVHPQLPGYRVRSKWRMTESDIETAIELLRPKRAAPTPEAVVEATGDSGQYEPGSIAAGLSERSRRLRLRGMA</sequence>
<evidence type="ECO:0000256" key="1">
    <source>
        <dbReference type="SAM" id="MobiDB-lite"/>
    </source>
</evidence>
<proteinExistence type="predicted"/>
<gene>
    <name evidence="2" type="ORF">AWB98_30005</name>
</gene>
<feature type="region of interest" description="Disordered" evidence="1">
    <location>
        <begin position="75"/>
        <end position="97"/>
    </location>
</feature>
<evidence type="ECO:0000313" key="3">
    <source>
        <dbReference type="Proteomes" id="UP000193811"/>
    </source>
</evidence>
<keyword evidence="3" id="KW-1185">Reference proteome</keyword>
<protein>
    <submittedName>
        <fullName evidence="2">Uncharacterized protein</fullName>
    </submittedName>
</protein>
<reference evidence="2 3" key="1">
    <citation type="submission" date="2016-01" db="EMBL/GenBank/DDBJ databases">
        <title>The new phylogeny of the genus Mycobacterium.</title>
        <authorList>
            <person name="Tarcisio F."/>
            <person name="Conor M."/>
            <person name="Antonella G."/>
            <person name="Elisabetta G."/>
            <person name="Giulia F.S."/>
            <person name="Sara T."/>
            <person name="Anna F."/>
            <person name="Clotilde B."/>
            <person name="Roberto B."/>
            <person name="Veronica D.S."/>
            <person name="Fabio R."/>
            <person name="Monica P."/>
            <person name="Olivier J."/>
            <person name="Enrico T."/>
            <person name="Nicola S."/>
        </authorList>
    </citation>
    <scope>NUCLEOTIDE SEQUENCE [LARGE SCALE GENOMIC DNA]</scope>
    <source>
        <strain evidence="2 3">CCUG 50187</strain>
    </source>
</reference>
<accession>A0ABX3UYM8</accession>
<evidence type="ECO:0000313" key="2">
    <source>
        <dbReference type="EMBL" id="ORV20153.1"/>
    </source>
</evidence>
<dbReference type="EMBL" id="LQOP01000036">
    <property type="protein sequence ID" value="ORV20153.1"/>
    <property type="molecule type" value="Genomic_DNA"/>
</dbReference>